<evidence type="ECO:0000256" key="7">
    <source>
        <dbReference type="RuleBase" id="RU367100"/>
    </source>
</evidence>
<dbReference type="PANTHER" id="PTHR40021">
    <property type="entry name" value="DEFECT AT LOW TEMPERATURE PROTEIN 1"/>
    <property type="match status" value="1"/>
</dbReference>
<feature type="compositionally biased region" description="Polar residues" evidence="8">
    <location>
        <begin position="343"/>
        <end position="352"/>
    </location>
</feature>
<evidence type="ECO:0000256" key="4">
    <source>
        <dbReference type="ARBA" id="ARBA00022692"/>
    </source>
</evidence>
<evidence type="ECO:0000313" key="10">
    <source>
        <dbReference type="Proteomes" id="UP001590951"/>
    </source>
</evidence>
<feature type="transmembrane region" description="Helical" evidence="7">
    <location>
        <begin position="12"/>
        <end position="32"/>
    </location>
</feature>
<evidence type="ECO:0000256" key="1">
    <source>
        <dbReference type="ARBA" id="ARBA00002489"/>
    </source>
</evidence>
<dbReference type="PANTHER" id="PTHR40021:SF1">
    <property type="entry name" value="DEFECT AT LOW TEMPERATURE PROTEIN 1"/>
    <property type="match status" value="1"/>
</dbReference>
<comment type="caution">
    <text evidence="9">The sequence shown here is derived from an EMBL/GenBank/DDBJ whole genome shotgun (WGS) entry which is preliminary data.</text>
</comment>
<feature type="compositionally biased region" description="Low complexity" evidence="8">
    <location>
        <begin position="306"/>
        <end position="315"/>
    </location>
</feature>
<feature type="compositionally biased region" description="Polar residues" evidence="8">
    <location>
        <begin position="360"/>
        <end position="385"/>
    </location>
</feature>
<dbReference type="Proteomes" id="UP001590951">
    <property type="component" value="Unassembled WGS sequence"/>
</dbReference>
<organism evidence="9 10">
    <name type="scientific">Lepraria finkii</name>
    <dbReference type="NCBI Taxonomy" id="1340010"/>
    <lineage>
        <taxon>Eukaryota</taxon>
        <taxon>Fungi</taxon>
        <taxon>Dikarya</taxon>
        <taxon>Ascomycota</taxon>
        <taxon>Pezizomycotina</taxon>
        <taxon>Lecanoromycetes</taxon>
        <taxon>OSLEUM clade</taxon>
        <taxon>Lecanoromycetidae</taxon>
        <taxon>Lecanorales</taxon>
        <taxon>Lecanorineae</taxon>
        <taxon>Stereocaulaceae</taxon>
        <taxon>Lepraria</taxon>
    </lineage>
</organism>
<feature type="transmembrane region" description="Helical" evidence="7">
    <location>
        <begin position="47"/>
        <end position="68"/>
    </location>
</feature>
<keyword evidence="5 7" id="KW-1133">Transmembrane helix</keyword>
<comment type="function">
    <text evidence="1 7">Required for growth under high-pressure and low-temperature conditions.</text>
</comment>
<evidence type="ECO:0000256" key="2">
    <source>
        <dbReference type="ARBA" id="ARBA00005550"/>
    </source>
</evidence>
<dbReference type="EMBL" id="JBHFEH010000001">
    <property type="protein sequence ID" value="KAL2059411.1"/>
    <property type="molecule type" value="Genomic_DNA"/>
</dbReference>
<gene>
    <name evidence="7" type="primary">DLT1</name>
    <name evidence="9" type="ORF">ABVK25_000704</name>
</gene>
<keyword evidence="10" id="KW-1185">Reference proteome</keyword>
<comment type="similarity">
    <text evidence="2 7">Belongs to the DLT1 family.</text>
</comment>
<feature type="compositionally biased region" description="Low complexity" evidence="8">
    <location>
        <begin position="330"/>
        <end position="342"/>
    </location>
</feature>
<evidence type="ECO:0000256" key="3">
    <source>
        <dbReference type="ARBA" id="ARBA00021353"/>
    </source>
</evidence>
<sequence>MHINRPHIPIFRIFYSTTFTILTLILAAALLITPGDHIYQLFRKSEVYHIFIVAGFYLLTFLISVLVYGGRLYKTRTNLAGIPRDSVEVGGKVGREVQSGLERSAVIAYETHPRDLSNEKAGKGIGKRTRLGRSAMGRQSQDSAQSFEPAWGVISHPGWSSPSSPDLPNLHYKPVILELSNLIEAKAVSLAPPDPAYDPETNFEEGEAPIPDPLAVDIIQRPVTMGLRDYISHLSTLGMIAPISLGTDFLSLYERARFSSQELNEADFRTLMAIFAEILRNMKPLDTAIVDELHAEFEDVISISATSSGSSGKASFATNDTVQRTPQPDTYYSASSSASTSSKGSQGTTHTAPSRPGATRNISNLSNMSRATRASQRRGVQTPSMASIRRMRSGTESSGYSARSRAGSVIRLAEARGPLDLPYTIHTSSTEGL</sequence>
<evidence type="ECO:0000256" key="6">
    <source>
        <dbReference type="ARBA" id="ARBA00023136"/>
    </source>
</evidence>
<feature type="compositionally biased region" description="Polar residues" evidence="8">
    <location>
        <begin position="316"/>
        <end position="328"/>
    </location>
</feature>
<accession>A0ABR4BNN6</accession>
<keyword evidence="6 7" id="KW-0472">Membrane</keyword>
<evidence type="ECO:0000313" key="9">
    <source>
        <dbReference type="EMBL" id="KAL2059411.1"/>
    </source>
</evidence>
<dbReference type="InterPro" id="IPR038869">
    <property type="entry name" value="DLT1"/>
</dbReference>
<keyword evidence="4 7" id="KW-0812">Transmembrane</keyword>
<name>A0ABR4BNN6_9LECA</name>
<evidence type="ECO:0000256" key="5">
    <source>
        <dbReference type="ARBA" id="ARBA00022989"/>
    </source>
</evidence>
<protein>
    <recommendedName>
        <fullName evidence="3 7">Defect at low temperature protein 1</fullName>
    </recommendedName>
</protein>
<comment type="subcellular location">
    <subcellularLocation>
        <location evidence="7">Membrane</location>
        <topology evidence="7">Multi-pass membrane protein</topology>
    </subcellularLocation>
</comment>
<reference evidence="9 10" key="1">
    <citation type="submission" date="2024-09" db="EMBL/GenBank/DDBJ databases">
        <title>Rethinking Asexuality: The Enigmatic Case of Functional Sexual Genes in Lepraria (Stereocaulaceae).</title>
        <authorList>
            <person name="Doellman M."/>
            <person name="Sun Y."/>
            <person name="Barcenas-Pena A."/>
            <person name="Lumbsch H.T."/>
            <person name="Grewe F."/>
        </authorList>
    </citation>
    <scope>NUCLEOTIDE SEQUENCE [LARGE SCALE GENOMIC DNA]</scope>
    <source>
        <strain evidence="9 10">Grewe 0041</strain>
    </source>
</reference>
<feature type="region of interest" description="Disordered" evidence="8">
    <location>
        <begin position="306"/>
        <end position="404"/>
    </location>
</feature>
<proteinExistence type="inferred from homology"/>
<evidence type="ECO:0000256" key="8">
    <source>
        <dbReference type="SAM" id="MobiDB-lite"/>
    </source>
</evidence>